<dbReference type="EMBL" id="FOGT01000014">
    <property type="protein sequence ID" value="SES29194.1"/>
    <property type="molecule type" value="Genomic_DNA"/>
</dbReference>
<dbReference type="Gene3D" id="3.30.70.1440">
    <property type="entry name" value="Multidrug efflux transporter AcrB pore domain"/>
    <property type="match status" value="1"/>
</dbReference>
<keyword evidence="1" id="KW-0812">Transmembrane</keyword>
<dbReference type="PANTHER" id="PTHR32063:SF0">
    <property type="entry name" value="SWARMING MOTILITY PROTEIN SWRC"/>
    <property type="match status" value="1"/>
</dbReference>
<dbReference type="GO" id="GO:0042910">
    <property type="term" value="F:xenobiotic transmembrane transporter activity"/>
    <property type="evidence" value="ECO:0007669"/>
    <property type="project" value="TreeGrafter"/>
</dbReference>
<dbReference type="InterPro" id="IPR027463">
    <property type="entry name" value="AcrB_DN_DC_subdom"/>
</dbReference>
<dbReference type="Proteomes" id="UP000198571">
    <property type="component" value="Unassembled WGS sequence"/>
</dbReference>
<dbReference type="InterPro" id="IPR001036">
    <property type="entry name" value="Acrflvin-R"/>
</dbReference>
<protein>
    <submittedName>
        <fullName evidence="2">Hydrophobic/amphiphilic exporter-1, HAE1 family</fullName>
    </submittedName>
</protein>
<feature type="transmembrane region" description="Helical" evidence="1">
    <location>
        <begin position="329"/>
        <end position="348"/>
    </location>
</feature>
<dbReference type="Gene3D" id="3.30.70.1430">
    <property type="entry name" value="Multidrug efflux transporter AcrB pore domain"/>
    <property type="match status" value="2"/>
</dbReference>
<sequence length="1017" mass="111455">MMIVRKLLERKIFIGLKVVLILVTGGLAINKLDKELMPSVDFNMAMVTIQAGDLPVTDVESQITVPVEQALSNTDGVESYQSSSTTGSSSLFLEIEEGKMDQVIRDLETDLSRIENELSAVEYTDVFPMSTDQNYEFYMEISGGNLDKLTAFGRDVEERLEKLDEVRDVRLNGLQQSEYVVEFDREKLIEHGLDINQAAGMLQQADMNVSIGELKEEENEPSLRWNSAVASKEDIEAVPLQTVNGPVTVDEIAEVKLEQAQQSSMAWKDGSRDFIFVEIGRTNGFTQIELAEAVRAEVTAIKDSGADAGLSFTEVVAQADYVSSSIDGVTLNILIGGLLALIILLLFLKNFRATLIVGITIPVSILLTFTVMWTAGYSINMLTLIGLGLGIGMMVDASIVILESIYRKKEQGYEGTEAVMQGLKEVTSAVIASMLTTLVVFLPVGLFGGDFAVFILVLSVVVVITLVSSVVIAFTLIPALAENFLKLREKDRHKLNQRKPVTEGYGRMIHWLSGRKRRRYSLIMLFFIVFVSSMALTTKVPFTLMPDVLNRYAEVGLELESGLTQSEREEVVQAAQFKLTGVPDVESVIFMDSVDYLFALINMTKGDKITADQHEVNEAINDALRELEPDYPVKSVGMLMGPGNGEPVQLYVKGEDLTETALISENLKEELAQVDGLVNLKTSADAQVEERQFKFKEEPLEEDSLTKTDLYQQLQGVFSKIPVGEVLEDGMSVPILAASNSVIESEEALEAFEITSTTGVKPLSDYMELETVLSPLQIQRDNGDRYVTVAAEIEGRDLGAVTRDVQSIVDEFQTPSGYSVAVAGDMEAQQEMIMDLLIVLSLSLLLVYMVMAVQFNSLVHPLIIMSVIPMTAAGSVLALLITQRELSVLSALGILLLIGIVLNNAILLIDRIKQLRLTGLTVNEAVVEAGKNRIRPIFMTTLTTVGGMLPLALAGGTASGYQAPLATVIIGGLLFATLITLGLIPSVYLMVEDLKRGIRKLFSKKKKTTPELNEKAS</sequence>
<dbReference type="PANTHER" id="PTHR32063">
    <property type="match status" value="1"/>
</dbReference>
<feature type="transmembrane region" description="Helical" evidence="1">
    <location>
        <begin position="832"/>
        <end position="850"/>
    </location>
</feature>
<feature type="transmembrane region" description="Helical" evidence="1">
    <location>
        <begin position="381"/>
        <end position="405"/>
    </location>
</feature>
<organism evidence="2 3">
    <name type="scientific">Salipaludibacillus aurantiacus</name>
    <dbReference type="NCBI Taxonomy" id="1601833"/>
    <lineage>
        <taxon>Bacteria</taxon>
        <taxon>Bacillati</taxon>
        <taxon>Bacillota</taxon>
        <taxon>Bacilli</taxon>
        <taxon>Bacillales</taxon>
        <taxon>Bacillaceae</taxon>
    </lineage>
</organism>
<dbReference type="Gene3D" id="3.30.2090.10">
    <property type="entry name" value="Multidrug efflux transporter AcrB TolC docking domain, DN and DC subdomains"/>
    <property type="match status" value="2"/>
</dbReference>
<dbReference type="Pfam" id="PF00873">
    <property type="entry name" value="ACR_tran"/>
    <property type="match status" value="1"/>
</dbReference>
<dbReference type="PRINTS" id="PR00702">
    <property type="entry name" value="ACRIFLAVINRP"/>
</dbReference>
<feature type="transmembrane region" description="Helical" evidence="1">
    <location>
        <begin position="888"/>
        <end position="909"/>
    </location>
</feature>
<name>A0A1H9W5Y6_9BACI</name>
<keyword evidence="1" id="KW-0472">Membrane</keyword>
<feature type="transmembrane region" description="Helical" evidence="1">
    <location>
        <begin position="522"/>
        <end position="542"/>
    </location>
</feature>
<evidence type="ECO:0000256" key="1">
    <source>
        <dbReference type="SAM" id="Phobius"/>
    </source>
</evidence>
<feature type="transmembrane region" description="Helical" evidence="1">
    <location>
        <begin position="965"/>
        <end position="991"/>
    </location>
</feature>
<evidence type="ECO:0000313" key="3">
    <source>
        <dbReference type="Proteomes" id="UP000198571"/>
    </source>
</evidence>
<dbReference type="Gene3D" id="3.30.70.1320">
    <property type="entry name" value="Multidrug efflux transporter AcrB pore domain like"/>
    <property type="match status" value="1"/>
</dbReference>
<dbReference type="Gene3D" id="1.20.1640.10">
    <property type="entry name" value="Multidrug efflux transporter AcrB transmembrane domain"/>
    <property type="match status" value="2"/>
</dbReference>
<accession>A0A1H9W5Y6</accession>
<dbReference type="SUPFAM" id="SSF82866">
    <property type="entry name" value="Multidrug efflux transporter AcrB transmembrane domain"/>
    <property type="match status" value="2"/>
</dbReference>
<feature type="transmembrane region" description="Helical" evidence="1">
    <location>
        <begin position="862"/>
        <end position="882"/>
    </location>
</feature>
<proteinExistence type="predicted"/>
<feature type="transmembrane region" description="Helical" evidence="1">
    <location>
        <begin position="453"/>
        <end position="480"/>
    </location>
</feature>
<dbReference type="RefSeq" id="WP_093054248.1">
    <property type="nucleotide sequence ID" value="NZ_FOGT01000014.1"/>
</dbReference>
<feature type="transmembrane region" description="Helical" evidence="1">
    <location>
        <begin position="355"/>
        <end position="375"/>
    </location>
</feature>
<feature type="transmembrane region" description="Helical" evidence="1">
    <location>
        <begin position="426"/>
        <end position="447"/>
    </location>
</feature>
<dbReference type="SUPFAM" id="SSF82693">
    <property type="entry name" value="Multidrug efflux transporter AcrB pore domain, PN1, PN2, PC1 and PC2 subdomains"/>
    <property type="match status" value="1"/>
</dbReference>
<gene>
    <name evidence="2" type="ORF">SAMN05518684_11493</name>
</gene>
<dbReference type="OrthoDB" id="9757876at2"/>
<dbReference type="AlphaFoldDB" id="A0A1H9W5Y6"/>
<dbReference type="SUPFAM" id="SSF82714">
    <property type="entry name" value="Multidrug efflux transporter AcrB TolC docking domain, DN and DC subdomains"/>
    <property type="match status" value="1"/>
</dbReference>
<reference evidence="3" key="1">
    <citation type="submission" date="2016-10" db="EMBL/GenBank/DDBJ databases">
        <authorList>
            <person name="Varghese N."/>
            <person name="Submissions S."/>
        </authorList>
    </citation>
    <scope>NUCLEOTIDE SEQUENCE [LARGE SCALE GENOMIC DNA]</scope>
    <source>
        <strain evidence="3">S9</strain>
    </source>
</reference>
<dbReference type="GO" id="GO:0005886">
    <property type="term" value="C:plasma membrane"/>
    <property type="evidence" value="ECO:0007669"/>
    <property type="project" value="TreeGrafter"/>
</dbReference>
<feature type="transmembrane region" description="Helical" evidence="1">
    <location>
        <begin position="937"/>
        <end position="959"/>
    </location>
</feature>
<keyword evidence="1" id="KW-1133">Transmembrane helix</keyword>
<dbReference type="STRING" id="1601833.SAMN05518684_11493"/>
<evidence type="ECO:0000313" key="2">
    <source>
        <dbReference type="EMBL" id="SES29194.1"/>
    </source>
</evidence>
<keyword evidence="3" id="KW-1185">Reference proteome</keyword>